<keyword evidence="3" id="KW-1185">Reference proteome</keyword>
<protein>
    <recommendedName>
        <fullName evidence="1">DUF7730 domain-containing protein</fullName>
    </recommendedName>
</protein>
<sequence>MASQISKAPKPIKRFQRKGFLDLPPELRNMIYTLYIGAGFRSEIAVKDITPRPNKVRIWRPMFSDPEQGPYKYQPAAKRDTTLRKPSYSARAAQPGLLSETKWKSSFCALLLVCRKIKSEVITLLYSNTTFVFGSHQSLRHFLARVPDWNLRWVVKVRLEAVLYGEPSLRENHHFKRKFAEACFQVYTNLVNKCTKLEAVSLHMYVGSIDLRTLLSDEYTKTLKAFSKAKALNSLKANIVSRWSNHACRVDNTRFHELVWSYHRNLGRQIELLIRGRLEDKGKLLALRDEAKLLQEDPLVRIYLDVRP</sequence>
<dbReference type="OrthoDB" id="4757095at2759"/>
<dbReference type="Proteomes" id="UP000799440">
    <property type="component" value="Unassembled WGS sequence"/>
</dbReference>
<reference evidence="2" key="1">
    <citation type="journal article" date="2020" name="Stud. Mycol.">
        <title>101 Dothideomycetes genomes: a test case for predicting lifestyles and emergence of pathogens.</title>
        <authorList>
            <person name="Haridas S."/>
            <person name="Albert R."/>
            <person name="Binder M."/>
            <person name="Bloem J."/>
            <person name="Labutti K."/>
            <person name="Salamov A."/>
            <person name="Andreopoulos B."/>
            <person name="Baker S."/>
            <person name="Barry K."/>
            <person name="Bills G."/>
            <person name="Bluhm B."/>
            <person name="Cannon C."/>
            <person name="Castanera R."/>
            <person name="Culley D."/>
            <person name="Daum C."/>
            <person name="Ezra D."/>
            <person name="Gonzalez J."/>
            <person name="Henrissat B."/>
            <person name="Kuo A."/>
            <person name="Liang C."/>
            <person name="Lipzen A."/>
            <person name="Lutzoni F."/>
            <person name="Magnuson J."/>
            <person name="Mondo S."/>
            <person name="Nolan M."/>
            <person name="Ohm R."/>
            <person name="Pangilinan J."/>
            <person name="Park H.-J."/>
            <person name="Ramirez L."/>
            <person name="Alfaro M."/>
            <person name="Sun H."/>
            <person name="Tritt A."/>
            <person name="Yoshinaga Y."/>
            <person name="Zwiers L.-H."/>
            <person name="Turgeon B."/>
            <person name="Goodwin S."/>
            <person name="Spatafora J."/>
            <person name="Crous P."/>
            <person name="Grigoriev I."/>
        </authorList>
    </citation>
    <scope>NUCLEOTIDE SEQUENCE</scope>
    <source>
        <strain evidence="2">CBS 119925</strain>
    </source>
</reference>
<feature type="domain" description="DUF7730" evidence="1">
    <location>
        <begin position="20"/>
        <end position="176"/>
    </location>
</feature>
<dbReference type="Pfam" id="PF24864">
    <property type="entry name" value="DUF7730"/>
    <property type="match status" value="1"/>
</dbReference>
<dbReference type="EMBL" id="MU006565">
    <property type="protein sequence ID" value="KAF2749806.1"/>
    <property type="molecule type" value="Genomic_DNA"/>
</dbReference>
<proteinExistence type="predicted"/>
<evidence type="ECO:0000313" key="2">
    <source>
        <dbReference type="EMBL" id="KAF2749806.1"/>
    </source>
</evidence>
<dbReference type="PANTHER" id="PTHR38790">
    <property type="entry name" value="2EXR DOMAIN-CONTAINING PROTEIN-RELATED"/>
    <property type="match status" value="1"/>
</dbReference>
<dbReference type="InterPro" id="IPR056632">
    <property type="entry name" value="DUF7730"/>
</dbReference>
<evidence type="ECO:0000313" key="3">
    <source>
        <dbReference type="Proteomes" id="UP000799440"/>
    </source>
</evidence>
<name>A0A6A6VJ19_9PLEO</name>
<evidence type="ECO:0000259" key="1">
    <source>
        <dbReference type="Pfam" id="PF24864"/>
    </source>
</evidence>
<gene>
    <name evidence="2" type="ORF">M011DRAFT_465478</name>
</gene>
<organism evidence="2 3">
    <name type="scientific">Sporormia fimetaria CBS 119925</name>
    <dbReference type="NCBI Taxonomy" id="1340428"/>
    <lineage>
        <taxon>Eukaryota</taxon>
        <taxon>Fungi</taxon>
        <taxon>Dikarya</taxon>
        <taxon>Ascomycota</taxon>
        <taxon>Pezizomycotina</taxon>
        <taxon>Dothideomycetes</taxon>
        <taxon>Pleosporomycetidae</taxon>
        <taxon>Pleosporales</taxon>
        <taxon>Sporormiaceae</taxon>
        <taxon>Sporormia</taxon>
    </lineage>
</organism>
<accession>A0A6A6VJ19</accession>
<dbReference type="AlphaFoldDB" id="A0A6A6VJ19"/>